<feature type="domain" description="Putative beta-lactamase-inhibitor-like PepSY-like" evidence="2">
    <location>
        <begin position="138"/>
        <end position="194"/>
    </location>
</feature>
<dbReference type="RefSeq" id="WP_119666194.1">
    <property type="nucleotide sequence ID" value="NZ_QXED01000001.1"/>
</dbReference>
<feature type="domain" description="Putative beta-lactamase-inhibitor-like PepSY-like" evidence="2">
    <location>
        <begin position="202"/>
        <end position="264"/>
    </location>
</feature>
<comment type="caution">
    <text evidence="3">The sequence shown here is derived from an EMBL/GenBank/DDBJ whole genome shotgun (WGS) entry which is preliminary data.</text>
</comment>
<evidence type="ECO:0000313" key="3">
    <source>
        <dbReference type="EMBL" id="RIV27343.1"/>
    </source>
</evidence>
<evidence type="ECO:0000256" key="1">
    <source>
        <dbReference type="SAM" id="SignalP"/>
    </source>
</evidence>
<dbReference type="SUPFAM" id="SSF160574">
    <property type="entry name" value="BT0923-like"/>
    <property type="match status" value="2"/>
</dbReference>
<dbReference type="AlphaFoldDB" id="A0A418MJ15"/>
<evidence type="ECO:0000313" key="4">
    <source>
        <dbReference type="Proteomes" id="UP000283523"/>
    </source>
</evidence>
<feature type="signal peptide" evidence="1">
    <location>
        <begin position="1"/>
        <end position="21"/>
    </location>
</feature>
<keyword evidence="1" id="KW-0732">Signal</keyword>
<feature type="domain" description="Putative beta-lactamase-inhibitor-like PepSY-like" evidence="2">
    <location>
        <begin position="52"/>
        <end position="112"/>
    </location>
</feature>
<dbReference type="Gene3D" id="3.40.1420.30">
    <property type="match status" value="1"/>
</dbReference>
<gene>
    <name evidence="3" type="ORF">DYU11_03250</name>
</gene>
<organism evidence="3 4">
    <name type="scientific">Fibrisoma montanum</name>
    <dbReference type="NCBI Taxonomy" id="2305895"/>
    <lineage>
        <taxon>Bacteria</taxon>
        <taxon>Pseudomonadati</taxon>
        <taxon>Bacteroidota</taxon>
        <taxon>Cytophagia</taxon>
        <taxon>Cytophagales</taxon>
        <taxon>Spirosomataceae</taxon>
        <taxon>Fibrisoma</taxon>
    </lineage>
</organism>
<sequence>MKINLLLGCIALMGLSLYGCNQDQTSVNPADEAETTLSGARVTSDSAGFFCKQKLTKVATADLPAAITSFISTSYAGATVEYAAKDDTGRFYVGIVQNNQPKALLFNADGTFNQEIAMKPGRPGPGRGQGGKRDSLQQIALTDLPASITSYITTNYAGAQVNVAAKDNTRGYIVMITLNDERKTLLFNTDGTFNKELEKQLRGRFTDIDIATLPTAVTSYISTTYAGSTVRKAAKSTEGQFIVWVQTSNNRMVSLLFAADGQFIEVVRRHR</sequence>
<name>A0A418MJ15_9BACT</name>
<accession>A0A418MJ15</accession>
<dbReference type="Pfam" id="PF11396">
    <property type="entry name" value="PepSY_like"/>
    <property type="match status" value="3"/>
</dbReference>
<feature type="chain" id="PRO_5019077191" description="Putative beta-lactamase-inhibitor-like PepSY-like domain-containing protein" evidence="1">
    <location>
        <begin position="22"/>
        <end position="271"/>
    </location>
</feature>
<dbReference type="Proteomes" id="UP000283523">
    <property type="component" value="Unassembled WGS sequence"/>
</dbReference>
<evidence type="ECO:0000259" key="2">
    <source>
        <dbReference type="Pfam" id="PF11396"/>
    </source>
</evidence>
<dbReference type="EMBL" id="QXED01000001">
    <property type="protein sequence ID" value="RIV27343.1"/>
    <property type="molecule type" value="Genomic_DNA"/>
</dbReference>
<proteinExistence type="predicted"/>
<dbReference type="PROSITE" id="PS51257">
    <property type="entry name" value="PROKAR_LIPOPROTEIN"/>
    <property type="match status" value="1"/>
</dbReference>
<reference evidence="3 4" key="1">
    <citation type="submission" date="2018-08" db="EMBL/GenBank/DDBJ databases">
        <title>Fibrisoma montanum sp. nov., isolated from Danxia mountain soil.</title>
        <authorList>
            <person name="Huang Y."/>
        </authorList>
    </citation>
    <scope>NUCLEOTIDE SEQUENCE [LARGE SCALE GENOMIC DNA]</scope>
    <source>
        <strain evidence="3 4">HYT19</strain>
    </source>
</reference>
<keyword evidence="4" id="KW-1185">Reference proteome</keyword>
<protein>
    <recommendedName>
        <fullName evidence="2">Putative beta-lactamase-inhibitor-like PepSY-like domain-containing protein</fullName>
    </recommendedName>
</protein>
<dbReference type="InterPro" id="IPR021533">
    <property type="entry name" value="PepSY-like"/>
</dbReference>
<dbReference type="OrthoDB" id="980012at2"/>